<dbReference type="RefSeq" id="WP_188693988.1">
    <property type="nucleotide sequence ID" value="NZ_BMLS01000002.1"/>
</dbReference>
<dbReference type="EMBL" id="BMLS01000002">
    <property type="protein sequence ID" value="GGO69222.1"/>
    <property type="molecule type" value="Genomic_DNA"/>
</dbReference>
<gene>
    <name evidence="4" type="ORF">GCM10010982_19990</name>
</gene>
<sequence>MSKTDDMPSIQLEPEDRDAYLNKRSKQPKADKSSAAEQPHVVAPKGGAGKGLVSFVMLLALAGLGANAWLYQQLETEKQNLQAAKDRIEDLEGKLSATGEEMGESTVALQAKLKAVTEKTDELWEQMDKLWASAWRKNQSEIKELSNALGNMQKQHQSVAEKARLLETDMSMSTTRVSAIEEQFAKLENSQDTLHTSLMKISSAQPKLNSQLDELKGKLRDSQQNIQDLGLRITQLENIIQAPTAAVSPPTSNTGE</sequence>
<evidence type="ECO:0000256" key="3">
    <source>
        <dbReference type="SAM" id="Phobius"/>
    </source>
</evidence>
<evidence type="ECO:0000313" key="5">
    <source>
        <dbReference type="Proteomes" id="UP000606935"/>
    </source>
</evidence>
<protein>
    <recommendedName>
        <fullName evidence="6">Chromosome segregation ATPase</fullName>
    </recommendedName>
</protein>
<reference evidence="4" key="1">
    <citation type="journal article" date="2014" name="Int. J. Syst. Evol. Microbiol.">
        <title>Complete genome sequence of Corynebacterium casei LMG S-19264T (=DSM 44701T), isolated from a smear-ripened cheese.</title>
        <authorList>
            <consortium name="US DOE Joint Genome Institute (JGI-PGF)"/>
            <person name="Walter F."/>
            <person name="Albersmeier A."/>
            <person name="Kalinowski J."/>
            <person name="Ruckert C."/>
        </authorList>
    </citation>
    <scope>NUCLEOTIDE SEQUENCE</scope>
    <source>
        <strain evidence="4">CGMCC 1.7086</strain>
    </source>
</reference>
<dbReference type="AlphaFoldDB" id="A0A917YYU1"/>
<evidence type="ECO:0000256" key="2">
    <source>
        <dbReference type="SAM" id="MobiDB-lite"/>
    </source>
</evidence>
<feature type="transmembrane region" description="Helical" evidence="3">
    <location>
        <begin position="52"/>
        <end position="71"/>
    </location>
</feature>
<name>A0A917YYU1_9ALTE</name>
<evidence type="ECO:0000256" key="1">
    <source>
        <dbReference type="SAM" id="Coils"/>
    </source>
</evidence>
<comment type="caution">
    <text evidence="4">The sequence shown here is derived from an EMBL/GenBank/DDBJ whole genome shotgun (WGS) entry which is preliminary data.</text>
</comment>
<keyword evidence="3" id="KW-0472">Membrane</keyword>
<accession>A0A917YYU1</accession>
<feature type="region of interest" description="Disordered" evidence="2">
    <location>
        <begin position="1"/>
        <end position="44"/>
    </location>
</feature>
<dbReference type="Gene3D" id="1.20.5.170">
    <property type="match status" value="1"/>
</dbReference>
<dbReference type="SUPFAM" id="SSF57997">
    <property type="entry name" value="Tropomyosin"/>
    <property type="match status" value="1"/>
</dbReference>
<proteinExistence type="predicted"/>
<keyword evidence="1" id="KW-0175">Coiled coil</keyword>
<feature type="coiled-coil region" evidence="1">
    <location>
        <begin position="71"/>
        <end position="101"/>
    </location>
</feature>
<dbReference type="Proteomes" id="UP000606935">
    <property type="component" value="Unassembled WGS sequence"/>
</dbReference>
<reference evidence="4" key="2">
    <citation type="submission" date="2020-09" db="EMBL/GenBank/DDBJ databases">
        <authorList>
            <person name="Sun Q."/>
            <person name="Zhou Y."/>
        </authorList>
    </citation>
    <scope>NUCLEOTIDE SEQUENCE</scope>
    <source>
        <strain evidence="4">CGMCC 1.7086</strain>
    </source>
</reference>
<organism evidence="4 5">
    <name type="scientific">Bowmanella pacifica</name>
    <dbReference type="NCBI Taxonomy" id="502051"/>
    <lineage>
        <taxon>Bacteria</taxon>
        <taxon>Pseudomonadati</taxon>
        <taxon>Pseudomonadota</taxon>
        <taxon>Gammaproteobacteria</taxon>
        <taxon>Alteromonadales</taxon>
        <taxon>Alteromonadaceae</taxon>
        <taxon>Bowmanella</taxon>
    </lineage>
</organism>
<evidence type="ECO:0008006" key="6">
    <source>
        <dbReference type="Google" id="ProtNLM"/>
    </source>
</evidence>
<keyword evidence="3" id="KW-0812">Transmembrane</keyword>
<evidence type="ECO:0000313" key="4">
    <source>
        <dbReference type="EMBL" id="GGO69222.1"/>
    </source>
</evidence>
<keyword evidence="5" id="KW-1185">Reference proteome</keyword>
<feature type="coiled-coil region" evidence="1">
    <location>
        <begin position="205"/>
        <end position="239"/>
    </location>
</feature>
<keyword evidence="3" id="KW-1133">Transmembrane helix</keyword>